<dbReference type="Proteomes" id="UP000789901">
    <property type="component" value="Unassembled WGS sequence"/>
</dbReference>
<keyword evidence="2" id="KW-1185">Reference proteome</keyword>
<name>A0ABN7UHJ4_GIGMA</name>
<proteinExistence type="predicted"/>
<evidence type="ECO:0000313" key="1">
    <source>
        <dbReference type="EMBL" id="CAG8579903.1"/>
    </source>
</evidence>
<comment type="caution">
    <text evidence="1">The sequence shown here is derived from an EMBL/GenBank/DDBJ whole genome shotgun (WGS) entry which is preliminary data.</text>
</comment>
<accession>A0ABN7UHJ4</accession>
<dbReference type="EMBL" id="CAJVQB010002573">
    <property type="protein sequence ID" value="CAG8579903.1"/>
    <property type="molecule type" value="Genomic_DNA"/>
</dbReference>
<sequence length="64" mass="7241">MVFGDFRTIIFANIIDDSLKISQAIKRYIKLEYDVNVGDNIELAIKDIADTKVANLNPNRDNGK</sequence>
<gene>
    <name evidence="1" type="ORF">GMARGA_LOCUS5897</name>
</gene>
<organism evidence="1 2">
    <name type="scientific">Gigaspora margarita</name>
    <dbReference type="NCBI Taxonomy" id="4874"/>
    <lineage>
        <taxon>Eukaryota</taxon>
        <taxon>Fungi</taxon>
        <taxon>Fungi incertae sedis</taxon>
        <taxon>Mucoromycota</taxon>
        <taxon>Glomeromycotina</taxon>
        <taxon>Glomeromycetes</taxon>
        <taxon>Diversisporales</taxon>
        <taxon>Gigasporaceae</taxon>
        <taxon>Gigaspora</taxon>
    </lineage>
</organism>
<evidence type="ECO:0000313" key="2">
    <source>
        <dbReference type="Proteomes" id="UP000789901"/>
    </source>
</evidence>
<protein>
    <submittedName>
        <fullName evidence="1">37593_t:CDS:1</fullName>
    </submittedName>
</protein>
<reference evidence="1 2" key="1">
    <citation type="submission" date="2021-06" db="EMBL/GenBank/DDBJ databases">
        <authorList>
            <person name="Kallberg Y."/>
            <person name="Tangrot J."/>
            <person name="Rosling A."/>
        </authorList>
    </citation>
    <scope>NUCLEOTIDE SEQUENCE [LARGE SCALE GENOMIC DNA]</scope>
    <source>
        <strain evidence="1 2">120-4 pot B 10/14</strain>
    </source>
</reference>